<dbReference type="EMBL" id="RCNU01000010">
    <property type="protein sequence ID" value="RWQ93100.1"/>
    <property type="molecule type" value="Genomic_DNA"/>
</dbReference>
<dbReference type="AlphaFoldDB" id="A0A443HMV0"/>
<feature type="compositionally biased region" description="Basic and acidic residues" evidence="1">
    <location>
        <begin position="35"/>
        <end position="57"/>
    </location>
</feature>
<evidence type="ECO:0000313" key="3">
    <source>
        <dbReference type="Proteomes" id="UP000283841"/>
    </source>
</evidence>
<comment type="caution">
    <text evidence="2">The sequence shown here is derived from an EMBL/GenBank/DDBJ whole genome shotgun (WGS) entry which is preliminary data.</text>
</comment>
<feature type="compositionally biased region" description="Polar residues" evidence="1">
    <location>
        <begin position="12"/>
        <end position="30"/>
    </location>
</feature>
<reference evidence="2 3" key="1">
    <citation type="journal article" date="2018" name="Front. Microbiol.">
        <title>Genomic and genetic insights into a cosmopolitan fungus, Paecilomyces variotii (Eurotiales).</title>
        <authorList>
            <person name="Urquhart A.S."/>
            <person name="Mondo S.J."/>
            <person name="Makela M.R."/>
            <person name="Hane J.K."/>
            <person name="Wiebenga A."/>
            <person name="He G."/>
            <person name="Mihaltcheva S."/>
            <person name="Pangilinan J."/>
            <person name="Lipzen A."/>
            <person name="Barry K."/>
            <person name="de Vries R.P."/>
            <person name="Grigoriev I.V."/>
            <person name="Idnurm A."/>
        </authorList>
    </citation>
    <scope>NUCLEOTIDE SEQUENCE [LARGE SCALE GENOMIC DNA]</scope>
    <source>
        <strain evidence="2 3">CBS 101075</strain>
    </source>
</reference>
<evidence type="ECO:0000256" key="1">
    <source>
        <dbReference type="SAM" id="MobiDB-lite"/>
    </source>
</evidence>
<accession>A0A443HMV0</accession>
<name>A0A443HMV0_BYSSP</name>
<organism evidence="2 3">
    <name type="scientific">Byssochlamys spectabilis</name>
    <name type="common">Paecilomyces variotii</name>
    <dbReference type="NCBI Taxonomy" id="264951"/>
    <lineage>
        <taxon>Eukaryota</taxon>
        <taxon>Fungi</taxon>
        <taxon>Dikarya</taxon>
        <taxon>Ascomycota</taxon>
        <taxon>Pezizomycotina</taxon>
        <taxon>Eurotiomycetes</taxon>
        <taxon>Eurotiomycetidae</taxon>
        <taxon>Eurotiales</taxon>
        <taxon>Thermoascaceae</taxon>
        <taxon>Paecilomyces</taxon>
    </lineage>
</organism>
<keyword evidence="3" id="KW-1185">Reference proteome</keyword>
<dbReference type="RefSeq" id="XP_028482745.1">
    <property type="nucleotide sequence ID" value="XM_028633814.1"/>
</dbReference>
<evidence type="ECO:0000313" key="2">
    <source>
        <dbReference type="EMBL" id="RWQ93100.1"/>
    </source>
</evidence>
<dbReference type="VEuPathDB" id="FungiDB:C8Q69DRAFT_58962"/>
<feature type="region of interest" description="Disordered" evidence="1">
    <location>
        <begin position="1"/>
        <end position="57"/>
    </location>
</feature>
<sequence length="135" mass="15265">MAAKKKPGNARSGRQQPLSRRQAAQGSADMSFSLKDMDASFEERARRHKQALEEHHQSRAQEFELHLHNRVIASRRSIAGRRATRIKRLAELIQRRAEIESLILAHVERLNDSCKRVAGDLQVLVNSAGSHLESP</sequence>
<gene>
    <name evidence="2" type="ORF">C8Q69DRAFT_58962</name>
</gene>
<dbReference type="Proteomes" id="UP000283841">
    <property type="component" value="Unassembled WGS sequence"/>
</dbReference>
<dbReference type="GeneID" id="39603091"/>
<proteinExistence type="predicted"/>
<protein>
    <submittedName>
        <fullName evidence="2">Uncharacterized protein</fullName>
    </submittedName>
</protein>